<keyword evidence="7" id="KW-1185">Reference proteome</keyword>
<comment type="similarity">
    <text evidence="2">Belongs to the peptidase C13 family.</text>
</comment>
<evidence type="ECO:0000313" key="6">
    <source>
        <dbReference type="EMBL" id="EGR28170.1"/>
    </source>
</evidence>
<dbReference type="InterPro" id="IPR001096">
    <property type="entry name" value="Peptidase_C13"/>
</dbReference>
<evidence type="ECO:0000256" key="1">
    <source>
        <dbReference type="ARBA" id="ARBA00004687"/>
    </source>
</evidence>
<comment type="pathway">
    <text evidence="1">Glycolipid biosynthesis; glycosylphosphatidylinositol-anchor biosynthesis.</text>
</comment>
<keyword evidence="5" id="KW-0175">Coiled coil</keyword>
<dbReference type="SUPFAM" id="SSF51101">
    <property type="entry name" value="Mannose-binding lectins"/>
    <property type="match status" value="1"/>
</dbReference>
<evidence type="ECO:0000256" key="2">
    <source>
        <dbReference type="ARBA" id="ARBA00009941"/>
    </source>
</evidence>
<dbReference type="GO" id="GO:0016255">
    <property type="term" value="P:attachment of GPI anchor to protein"/>
    <property type="evidence" value="ECO:0007669"/>
    <property type="project" value="InterPro"/>
</dbReference>
<dbReference type="InParanoid" id="G0R2Y6"/>
<dbReference type="PRINTS" id="PR00776">
    <property type="entry name" value="HEMOGLOBNASE"/>
</dbReference>
<evidence type="ECO:0000313" key="7">
    <source>
        <dbReference type="Proteomes" id="UP000008983"/>
    </source>
</evidence>
<dbReference type="Gene3D" id="3.40.50.1460">
    <property type="match status" value="1"/>
</dbReference>
<accession>G0R2Y6</accession>
<dbReference type="AlphaFoldDB" id="G0R2Y6"/>
<dbReference type="EC" id="3.4.22.34" evidence="6"/>
<dbReference type="GO" id="GO:0006508">
    <property type="term" value="P:proteolysis"/>
    <property type="evidence" value="ECO:0007669"/>
    <property type="project" value="InterPro"/>
</dbReference>
<feature type="coiled-coil region" evidence="5">
    <location>
        <begin position="408"/>
        <end position="435"/>
    </location>
</feature>
<keyword evidence="4" id="KW-0732">Signal</keyword>
<dbReference type="OMA" id="MPNEVIY"/>
<dbReference type="Proteomes" id="UP000008983">
    <property type="component" value="Unassembled WGS sequence"/>
</dbReference>
<evidence type="ECO:0000256" key="5">
    <source>
        <dbReference type="SAM" id="Coils"/>
    </source>
</evidence>
<dbReference type="Gene3D" id="2.100.10.30">
    <property type="entry name" value="Jacalin-like lectin domain"/>
    <property type="match status" value="1"/>
</dbReference>
<dbReference type="PANTHER" id="PTHR48067:SF1">
    <property type="entry name" value="GPI-ANCHOR TRANSAMIDASE"/>
    <property type="match status" value="1"/>
</dbReference>
<dbReference type="GeneID" id="14904246"/>
<keyword evidence="6" id="KW-0378">Hydrolase</keyword>
<dbReference type="Pfam" id="PF01650">
    <property type="entry name" value="Peptidase_C13"/>
    <property type="match status" value="1"/>
</dbReference>
<organism evidence="6 7">
    <name type="scientific">Ichthyophthirius multifiliis</name>
    <name type="common">White spot disease agent</name>
    <name type="synonym">Ich</name>
    <dbReference type="NCBI Taxonomy" id="5932"/>
    <lineage>
        <taxon>Eukaryota</taxon>
        <taxon>Sar</taxon>
        <taxon>Alveolata</taxon>
        <taxon>Ciliophora</taxon>
        <taxon>Intramacronucleata</taxon>
        <taxon>Oligohymenophorea</taxon>
        <taxon>Hymenostomatida</taxon>
        <taxon>Ophryoglenina</taxon>
        <taxon>Ichthyophthirius</taxon>
    </lineage>
</organism>
<sequence>MIYDAVRGLGVEDENIILLIPENSACNPRNNDPGIVCPVDEQSEPNLFKNAEIDYKSADVSVKTLSNMLRGRYTKFTPRSKRLVTNKNTKILTFFTGHGGDGYLKMQDTDFVLDEQFDEILQESYIKNLYKEMLMINDSCSASTIFDKLTAPNIFGLGSSSFGQKSYSSGFDENLSVSKSDQLSQITYYYLKKNLMKNKELTLADLMTEFPSSVLKGDIGYKNTNPKKDQSKEIKVFIEVEEQNNVCKKIENFFIPHEKPKQFKREIRGIPNGLIGFDNIVDLPENKDHIINKVDFWYYQDMIMCLMTTYLLSNGEKKCLQSFGSNNRVQMKHVELKLYGTEYISNIEGLQGQKQIEYLKLTTSKGKFIEVGSDLNQGRCKKFELPIKTNEIVISFLGNIDKPYLQIEQKCKDHIKNNQQQLQQHQEQKQQQQLYSLDIFSQLQLLNPHNLLRINPDHFQEQLVIIN</sequence>
<dbReference type="RefSeq" id="XP_004027515.1">
    <property type="nucleotide sequence ID" value="XM_004027466.1"/>
</dbReference>
<dbReference type="eggNOG" id="KOG1349">
    <property type="taxonomic scope" value="Eukaryota"/>
</dbReference>
<gene>
    <name evidence="6" type="ORF">IMG5_181750</name>
</gene>
<dbReference type="GO" id="GO:0003923">
    <property type="term" value="F:GPI-anchor transamidase activity"/>
    <property type="evidence" value="ECO:0007669"/>
    <property type="project" value="InterPro"/>
</dbReference>
<protein>
    <submittedName>
        <fullName evidence="6">Phosphatidylinositol glycan, putative</fullName>
        <ecNumber evidence="6">3.4.22.34</ecNumber>
    </submittedName>
</protein>
<keyword evidence="3" id="KW-0337">GPI-anchor biosynthesis</keyword>
<reference evidence="6 7" key="1">
    <citation type="submission" date="2011-07" db="EMBL/GenBank/DDBJ databases">
        <authorList>
            <person name="Coyne R."/>
            <person name="Brami D."/>
            <person name="Johnson J."/>
            <person name="Hostetler J."/>
            <person name="Hannick L."/>
            <person name="Clark T."/>
            <person name="Cassidy-Hanley D."/>
            <person name="Inman J."/>
        </authorList>
    </citation>
    <scope>NUCLEOTIDE SEQUENCE [LARGE SCALE GENOMIC DNA]</scope>
    <source>
        <strain evidence="6 7">G5</strain>
    </source>
</reference>
<proteinExistence type="inferred from homology"/>
<evidence type="ECO:0000256" key="3">
    <source>
        <dbReference type="ARBA" id="ARBA00022502"/>
    </source>
</evidence>
<dbReference type="OrthoDB" id="192611at2759"/>
<dbReference type="InterPro" id="IPR028361">
    <property type="entry name" value="GPI_transamidase"/>
</dbReference>
<dbReference type="GO" id="GO:0006506">
    <property type="term" value="P:GPI anchor biosynthetic process"/>
    <property type="evidence" value="ECO:0007669"/>
    <property type="project" value="UniProtKB-UniPathway"/>
</dbReference>
<evidence type="ECO:0000256" key="4">
    <source>
        <dbReference type="ARBA" id="ARBA00022729"/>
    </source>
</evidence>
<dbReference type="GO" id="GO:0042765">
    <property type="term" value="C:GPI-anchor transamidase complex"/>
    <property type="evidence" value="ECO:0007669"/>
    <property type="project" value="InterPro"/>
</dbReference>
<dbReference type="PANTHER" id="PTHR48067">
    <property type="entry name" value="GPI-ANCHOR TRANSAMIDASE"/>
    <property type="match status" value="1"/>
</dbReference>
<name>G0R2Y6_ICHMU</name>
<dbReference type="InterPro" id="IPR036404">
    <property type="entry name" value="Jacalin-like_lectin_dom_sf"/>
</dbReference>
<dbReference type="EMBL" id="GL984283">
    <property type="protein sequence ID" value="EGR28170.1"/>
    <property type="molecule type" value="Genomic_DNA"/>
</dbReference>
<dbReference type="STRING" id="857967.G0R2Y6"/>
<dbReference type="UniPathway" id="UPA00196"/>